<sequence>MRQAVQDEDAATAARDGVSSSRLYAVRCVAERRRRVESKADSLVECRGFHAHLSESDLAFQVEYGNRIHEISYYIVSKLVVVGSDMDTRRGEGARSKSGTAGRDPKVNAEQIQ</sequence>
<dbReference type="EMBL" id="LGRB01000010">
    <property type="protein sequence ID" value="OCT50706.1"/>
    <property type="molecule type" value="Genomic_DNA"/>
</dbReference>
<keyword evidence="3" id="KW-1185">Reference proteome</keyword>
<evidence type="ECO:0000313" key="2">
    <source>
        <dbReference type="EMBL" id="OCT50706.1"/>
    </source>
</evidence>
<reference evidence="3" key="1">
    <citation type="submission" date="2015-07" db="EMBL/GenBank/DDBJ databases">
        <authorList>
            <person name="Teixeira M.M."/>
            <person name="Souza R.C."/>
            <person name="Almeida L.G."/>
            <person name="Vicente V.A."/>
            <person name="de Hoog S."/>
            <person name="Bocca A.L."/>
            <person name="de Almeida S.R."/>
            <person name="Vasconcelos A.T."/>
            <person name="Felipe M.S."/>
        </authorList>
    </citation>
    <scope>NUCLEOTIDE SEQUENCE [LARGE SCALE GENOMIC DNA]</scope>
    <source>
        <strain evidence="3">KSF</strain>
    </source>
</reference>
<evidence type="ECO:0000256" key="1">
    <source>
        <dbReference type="SAM" id="MobiDB-lite"/>
    </source>
</evidence>
<organism evidence="2 3">
    <name type="scientific">Cladophialophora carrionii</name>
    <dbReference type="NCBI Taxonomy" id="86049"/>
    <lineage>
        <taxon>Eukaryota</taxon>
        <taxon>Fungi</taxon>
        <taxon>Dikarya</taxon>
        <taxon>Ascomycota</taxon>
        <taxon>Pezizomycotina</taxon>
        <taxon>Eurotiomycetes</taxon>
        <taxon>Chaetothyriomycetidae</taxon>
        <taxon>Chaetothyriales</taxon>
        <taxon>Herpotrichiellaceae</taxon>
        <taxon>Cladophialophora</taxon>
    </lineage>
</organism>
<accession>A0A1C1CQC9</accession>
<comment type="caution">
    <text evidence="2">The sequence shown here is derived from an EMBL/GenBank/DDBJ whole genome shotgun (WGS) entry which is preliminary data.</text>
</comment>
<gene>
    <name evidence="2" type="ORF">CLCR_07775</name>
</gene>
<dbReference type="Proteomes" id="UP000094526">
    <property type="component" value="Unassembled WGS sequence"/>
</dbReference>
<dbReference type="AlphaFoldDB" id="A0A1C1CQC9"/>
<proteinExistence type="predicted"/>
<feature type="region of interest" description="Disordered" evidence="1">
    <location>
        <begin position="87"/>
        <end position="113"/>
    </location>
</feature>
<dbReference type="VEuPathDB" id="FungiDB:CLCR_07775"/>
<name>A0A1C1CQC9_9EURO</name>
<protein>
    <submittedName>
        <fullName evidence="2">Uncharacterized protein</fullName>
    </submittedName>
</protein>
<evidence type="ECO:0000313" key="3">
    <source>
        <dbReference type="Proteomes" id="UP000094526"/>
    </source>
</evidence>